<name>A0A540UW41_9BACL</name>
<reference evidence="1 2" key="1">
    <citation type="submission" date="2019-06" db="EMBL/GenBank/DDBJ databases">
        <title>Genome sequence of Ureibacillus terrenus.</title>
        <authorList>
            <person name="Maclea K.S."/>
            <person name="Simoes M."/>
        </authorList>
    </citation>
    <scope>NUCLEOTIDE SEQUENCE [LARGE SCALE GENOMIC DNA]</scope>
    <source>
        <strain evidence="1 2">ATCC BAA-384</strain>
    </source>
</reference>
<evidence type="ECO:0000313" key="2">
    <source>
        <dbReference type="Proteomes" id="UP000315753"/>
    </source>
</evidence>
<comment type="caution">
    <text evidence="1">The sequence shown here is derived from an EMBL/GenBank/DDBJ whole genome shotgun (WGS) entry which is preliminary data.</text>
</comment>
<proteinExistence type="predicted"/>
<dbReference type="Proteomes" id="UP000315753">
    <property type="component" value="Unassembled WGS sequence"/>
</dbReference>
<keyword evidence="2" id="KW-1185">Reference proteome</keyword>
<dbReference type="EMBL" id="VIGD01000027">
    <property type="protein sequence ID" value="TQE88647.1"/>
    <property type="molecule type" value="Genomic_DNA"/>
</dbReference>
<protein>
    <submittedName>
        <fullName evidence="1">Uncharacterized protein</fullName>
    </submittedName>
</protein>
<dbReference type="AlphaFoldDB" id="A0A540UW41"/>
<dbReference type="RefSeq" id="WP_141603275.1">
    <property type="nucleotide sequence ID" value="NZ_VIGD01000027.1"/>
</dbReference>
<evidence type="ECO:0000313" key="1">
    <source>
        <dbReference type="EMBL" id="TQE88647.1"/>
    </source>
</evidence>
<dbReference type="OrthoDB" id="2942578at2"/>
<gene>
    <name evidence="1" type="ORF">FKZ59_13480</name>
</gene>
<sequence length="113" mass="13517">MNDPRIFENPCAICKVRVAEKLCDYVIRYDNSIIFYRNLQRFIRENSRCRHETCDLPLCNKCAIEIGVNVDFCPHHYKLHLQSELPERLKKYQLKQKAKQAAEEWERVNSSDK</sequence>
<organism evidence="1 2">
    <name type="scientific">Ureibacillus terrenus</name>
    <dbReference type="NCBI Taxonomy" id="118246"/>
    <lineage>
        <taxon>Bacteria</taxon>
        <taxon>Bacillati</taxon>
        <taxon>Bacillota</taxon>
        <taxon>Bacilli</taxon>
        <taxon>Bacillales</taxon>
        <taxon>Caryophanaceae</taxon>
        <taxon>Ureibacillus</taxon>
    </lineage>
</organism>
<accession>A0A540UW41</accession>